<comment type="caution">
    <text evidence="3">The sequence shown here is derived from an EMBL/GenBank/DDBJ whole genome shotgun (WGS) entry which is preliminary data.</text>
</comment>
<dbReference type="EMBL" id="DXBV01000025">
    <property type="protein sequence ID" value="HIZ30134.1"/>
    <property type="molecule type" value="Genomic_DNA"/>
</dbReference>
<accession>A0A9D2E372</accession>
<organism evidence="3 4">
    <name type="scientific">Candidatus Allofournierella merdipullorum</name>
    <dbReference type="NCBI Taxonomy" id="2838595"/>
    <lineage>
        <taxon>Bacteria</taxon>
        <taxon>Bacillati</taxon>
        <taxon>Bacillota</taxon>
        <taxon>Clostridia</taxon>
        <taxon>Eubacteriales</taxon>
        <taxon>Oscillospiraceae</taxon>
        <taxon>Allofournierella</taxon>
    </lineage>
</organism>
<evidence type="ECO:0000259" key="2">
    <source>
        <dbReference type="Pfam" id="PF11997"/>
    </source>
</evidence>
<reference evidence="3" key="1">
    <citation type="journal article" date="2021" name="PeerJ">
        <title>Extensive microbial diversity within the chicken gut microbiome revealed by metagenomics and culture.</title>
        <authorList>
            <person name="Gilroy R."/>
            <person name="Ravi A."/>
            <person name="Getino M."/>
            <person name="Pursley I."/>
            <person name="Horton D.L."/>
            <person name="Alikhan N.F."/>
            <person name="Baker D."/>
            <person name="Gharbi K."/>
            <person name="Hall N."/>
            <person name="Watson M."/>
            <person name="Adriaenssens E.M."/>
            <person name="Foster-Nyarko E."/>
            <person name="Jarju S."/>
            <person name="Secka A."/>
            <person name="Antonio M."/>
            <person name="Oren A."/>
            <person name="Chaudhuri R.R."/>
            <person name="La Ragione R."/>
            <person name="Hildebrand F."/>
            <person name="Pallen M.J."/>
        </authorList>
    </citation>
    <scope>NUCLEOTIDE SEQUENCE</scope>
    <source>
        <strain evidence="3">ChiGjej4B4-18154</strain>
    </source>
</reference>
<gene>
    <name evidence="3" type="primary">pelF</name>
    <name evidence="3" type="ORF">H9813_02725</name>
</gene>
<evidence type="ECO:0000313" key="3">
    <source>
        <dbReference type="EMBL" id="HIZ30134.1"/>
    </source>
</evidence>
<dbReference type="SUPFAM" id="SSF53756">
    <property type="entry name" value="UDP-Glycosyltransferase/glycogen phosphorylase"/>
    <property type="match status" value="1"/>
</dbReference>
<sequence>MRICLVLEGCYPYVNGGVSTWMHQYITEMPQHEFVLWVIAAKREDKDKFVYELPSNVTEIHQVFLDDALRLKGDGVMDHAFTPAEARALEELIGSGSPDWDLLFSMYQVRRIAPMAYLKSEAFLREFEESLERNYPYIAYADAFHSTRSRLLPVLYLLGTEVPKADCYHSICTGYGGLLATLGAHLYKKPLLLTEHGIYTREREEEIIGAQWVGKAFKQHWIRFFYMLSSLIYTRAWRVTSLYRGAMEMQIDMGAAREKCSVIANGISYEKFCAIPRKEENGMVDIGAVVRFAPIKDIKTMIYAFYELCSRMDNVRLHILGGVDDQEYADECLALIDQLGLGEKVLVPGRVDMVAYFQKLDFTILSSLSEGQPLSVLESFAAGLPVVTTDVGSCSELILGVPPDDFGRAGYFVPPMQREKMADAMEQLASSRKLRLELGRQGQLRASAYFRYNIMLSKYCALYEEVETLGRYRLRVEETV</sequence>
<protein>
    <submittedName>
        <fullName evidence="3">GT4 family glycosyltransferase PelF</fullName>
    </submittedName>
</protein>
<dbReference type="InterPro" id="IPR022622">
    <property type="entry name" value="DUF3492"/>
</dbReference>
<evidence type="ECO:0000313" key="4">
    <source>
        <dbReference type="Proteomes" id="UP000824035"/>
    </source>
</evidence>
<dbReference type="InterPro" id="IPR001296">
    <property type="entry name" value="Glyco_trans_1"/>
</dbReference>
<dbReference type="NCBIfam" id="NF038011">
    <property type="entry name" value="PelF"/>
    <property type="match status" value="1"/>
</dbReference>
<dbReference type="Gene3D" id="3.40.50.2000">
    <property type="entry name" value="Glycogen Phosphorylase B"/>
    <property type="match status" value="2"/>
</dbReference>
<dbReference type="Pfam" id="PF11997">
    <property type="entry name" value="DUF3492"/>
    <property type="match status" value="1"/>
</dbReference>
<dbReference type="AlphaFoldDB" id="A0A9D2E372"/>
<feature type="domain" description="DUF3492" evidence="2">
    <location>
        <begin position="1"/>
        <end position="257"/>
    </location>
</feature>
<dbReference type="PANTHER" id="PTHR12526">
    <property type="entry name" value="GLYCOSYLTRANSFERASE"/>
    <property type="match status" value="1"/>
</dbReference>
<proteinExistence type="predicted"/>
<dbReference type="GO" id="GO:0016757">
    <property type="term" value="F:glycosyltransferase activity"/>
    <property type="evidence" value="ECO:0007669"/>
    <property type="project" value="InterPro"/>
</dbReference>
<dbReference type="Pfam" id="PF00534">
    <property type="entry name" value="Glycos_transf_1"/>
    <property type="match status" value="1"/>
</dbReference>
<evidence type="ECO:0000259" key="1">
    <source>
        <dbReference type="Pfam" id="PF00534"/>
    </source>
</evidence>
<dbReference type="PANTHER" id="PTHR12526:SF608">
    <property type="entry name" value="PELF"/>
    <property type="match status" value="1"/>
</dbReference>
<reference evidence="3" key="2">
    <citation type="submission" date="2021-04" db="EMBL/GenBank/DDBJ databases">
        <authorList>
            <person name="Gilroy R."/>
        </authorList>
    </citation>
    <scope>NUCLEOTIDE SEQUENCE</scope>
    <source>
        <strain evidence="3">ChiGjej4B4-18154</strain>
    </source>
</reference>
<dbReference type="Proteomes" id="UP000824035">
    <property type="component" value="Unassembled WGS sequence"/>
</dbReference>
<name>A0A9D2E372_9FIRM</name>
<feature type="domain" description="Glycosyl transferase family 1" evidence="1">
    <location>
        <begin position="286"/>
        <end position="443"/>
    </location>
</feature>
<dbReference type="InterPro" id="IPR047691">
    <property type="entry name" value="PelF-like"/>
</dbReference>